<gene>
    <name evidence="1" type="ORF">ACFQDO_17040</name>
</gene>
<evidence type="ECO:0000313" key="1">
    <source>
        <dbReference type="EMBL" id="MFC6008842.1"/>
    </source>
</evidence>
<name>A0ABW1JIZ2_9ACTN</name>
<organism evidence="1 2">
    <name type="scientific">Angustibacter luteus</name>
    <dbReference type="NCBI Taxonomy" id="658456"/>
    <lineage>
        <taxon>Bacteria</taxon>
        <taxon>Bacillati</taxon>
        <taxon>Actinomycetota</taxon>
        <taxon>Actinomycetes</taxon>
        <taxon>Kineosporiales</taxon>
        <taxon>Kineosporiaceae</taxon>
    </lineage>
</organism>
<dbReference type="InterPro" id="IPR010281">
    <property type="entry name" value="DUF885"/>
</dbReference>
<reference evidence="2" key="1">
    <citation type="journal article" date="2019" name="Int. J. Syst. Evol. Microbiol.">
        <title>The Global Catalogue of Microorganisms (GCM) 10K type strain sequencing project: providing services to taxonomists for standard genome sequencing and annotation.</title>
        <authorList>
            <consortium name="The Broad Institute Genomics Platform"/>
            <consortium name="The Broad Institute Genome Sequencing Center for Infectious Disease"/>
            <person name="Wu L."/>
            <person name="Ma J."/>
        </authorList>
    </citation>
    <scope>NUCLEOTIDE SEQUENCE [LARGE SCALE GENOMIC DNA]</scope>
    <source>
        <strain evidence="2">KACC 14249</strain>
    </source>
</reference>
<keyword evidence="2" id="KW-1185">Reference proteome</keyword>
<dbReference type="Pfam" id="PF05960">
    <property type="entry name" value="DUF885"/>
    <property type="match status" value="1"/>
</dbReference>
<dbReference type="RefSeq" id="WP_345717381.1">
    <property type="nucleotide sequence ID" value="NZ_BAABFP010000007.1"/>
</dbReference>
<sequence length="561" mass="60547">MSPAPVPERFWQTARTALDVLLEHDPVRATTLGDHRFDRRLPDLSPDGVQATLGDLADATGALDDIDDAELGPQDRTDLELLRGRLTARTWSLGDLAEQTWDPLLSLPGPAIYSLVARDTGVPEDRVRALAARLAAIPEYLHTVRDQLGQLPRVHVETAVLQARGALSLLGEPVDALLARAPVVDLDALRTAAADALEEHAGWLADQLPESDRDPRLGDRAYAARLWYALDTSTGPDALLDRAESDLMAVEERIAEVAAQLAPQLGVDADPAGRVRAVLDALAAGAPVTDADVLDRCRAHLSDLTALVREHELVTVPDDPVEIIEMPEVNRGVAVAYCDPPGPLEPDLATGGPAPTFFAVAPTPDGWSAERVASFYREYNDHMLRNLSVHEAMPGHVLQLAHARRFRGSTAARAALTSGTFVEGWAVYAEGLVADLVEQLEPGSVGALALRMQQLKMLLRCTINAILDVRVHTRGMTEAEAMALMTTRGHQEDGEAAGKWRRALLTSAQLSTYYVGHVEVSALAADLRAARPQSRTRVVHDALLAHGSPSPRLLRSLLELG</sequence>
<protein>
    <submittedName>
        <fullName evidence="1">DUF885 domain-containing protein</fullName>
    </submittedName>
</protein>
<comment type="caution">
    <text evidence="1">The sequence shown here is derived from an EMBL/GenBank/DDBJ whole genome shotgun (WGS) entry which is preliminary data.</text>
</comment>
<dbReference type="EMBL" id="JBHSRD010000008">
    <property type="protein sequence ID" value="MFC6008842.1"/>
    <property type="molecule type" value="Genomic_DNA"/>
</dbReference>
<evidence type="ECO:0000313" key="2">
    <source>
        <dbReference type="Proteomes" id="UP001596189"/>
    </source>
</evidence>
<dbReference type="Proteomes" id="UP001596189">
    <property type="component" value="Unassembled WGS sequence"/>
</dbReference>
<dbReference type="PANTHER" id="PTHR33361:SF15">
    <property type="entry name" value="DUF885 FAMILY LIPOPROTEIN"/>
    <property type="match status" value="1"/>
</dbReference>
<proteinExistence type="predicted"/>
<dbReference type="PANTHER" id="PTHR33361">
    <property type="entry name" value="GLR0591 PROTEIN"/>
    <property type="match status" value="1"/>
</dbReference>
<accession>A0ABW1JIZ2</accession>